<dbReference type="Pfam" id="PF00012">
    <property type="entry name" value="HSP70"/>
    <property type="match status" value="1"/>
</dbReference>
<dbReference type="Gene3D" id="3.30.420.40">
    <property type="match status" value="2"/>
</dbReference>
<dbReference type="InterPro" id="IPR029048">
    <property type="entry name" value="HSP70_C_sf"/>
</dbReference>
<name>A0AAF0YF13_9TREE</name>
<dbReference type="CDD" id="cd10230">
    <property type="entry name" value="ASKHA_NBD_HSP70_HYOU1"/>
    <property type="match status" value="1"/>
</dbReference>
<dbReference type="Gene3D" id="3.30.30.30">
    <property type="match status" value="1"/>
</dbReference>
<dbReference type="FunFam" id="3.90.640.10:FF:000004">
    <property type="entry name" value="Heat shock 70 kDa protein 4"/>
    <property type="match status" value="1"/>
</dbReference>
<feature type="compositionally biased region" description="Acidic residues" evidence="6">
    <location>
        <begin position="560"/>
        <end position="572"/>
    </location>
</feature>
<evidence type="ECO:0000256" key="6">
    <source>
        <dbReference type="SAM" id="MobiDB-lite"/>
    </source>
</evidence>
<sequence length="870" mass="95691">MRLTRSLLLIVALLLPAVQAALLAIDYGAEFTKLSLVKPGHPFDVLLDRDSKRKISSVVSWKRDERVFGQEAKMAAVRFPDTHFPYVKHLLASESAPQLPIFPQPPVVTEDGVLIFPHPKAPSHISPQPDSHGEVWTPTALLAHQLAYYRGLAEESAEESVTQVVVTVPAWWTQAQRRAYRDALELQGLTCLAMIGEGTGVGLNYAMTRTFPNYDVETGEGEREIHVVYDSGALSTSATVLSFYQTSYAPSPRSKMLINTTHIDVLGVGYLDIGGIHLDIAVRDIIIDKFIAKTGRKDVKNDARAIAKLTKEAVRVKNILSANQEAQISIESVFDDIDFRSSITRAELEKTIAPERKQFLTPLRSALKSAGVSFNDVKSVILFGGNTRVPFVQSAVKSILPSEDLIAQNVNSDEAAVLGAAFYGAGLTRQFKMKQIEILERSVYDISIKGGEVVFPVGTKLGERKSLLLAPKDEITLEFTQSGEPVSIATVLDIKDALANYTAPSPVVNVTLRLDARGIFSVANAALVSNETEPATNGGVAGALKGLFGKKEETTTEAADATETDADADGDESAAAAENKTEAVPAKKKTPRVALKVREKPVGYKPLTKEEKRVTRERLASIATFESAMKARAEARNMLEGYLYRLQNLLSDDAENRAVHEFAKPEERKILSKLVEDTFEWLHDHAEDADVKTLLAKRTALETIESPIVVRFKESQTRGPAIDNFQQAMFAGRHFLVEASKNRTAALEAVANAPADKPAAPPKFTQEELDEVKNMLKDYETWMDGLMEQQVPLEQDKTADPVIFTAELDERGKRLQAHVLKLEAKRQPRAPRPPRPSSSTSAAAEEETGKAEEQAEEEEKKDEKVEHDEL</sequence>
<dbReference type="SUPFAM" id="SSF53067">
    <property type="entry name" value="Actin-like ATPase domain"/>
    <property type="match status" value="2"/>
</dbReference>
<evidence type="ECO:0000256" key="2">
    <source>
        <dbReference type="ARBA" id="ARBA00022729"/>
    </source>
</evidence>
<evidence type="ECO:0000256" key="7">
    <source>
        <dbReference type="SAM" id="SignalP"/>
    </source>
</evidence>
<dbReference type="Proteomes" id="UP000827549">
    <property type="component" value="Chromosome 7"/>
</dbReference>
<dbReference type="GO" id="GO:0140662">
    <property type="term" value="F:ATP-dependent protein folding chaperone"/>
    <property type="evidence" value="ECO:0007669"/>
    <property type="project" value="InterPro"/>
</dbReference>
<keyword evidence="9" id="KW-1185">Reference proteome</keyword>
<keyword evidence="3" id="KW-0547">Nucleotide-binding</keyword>
<dbReference type="Gene3D" id="3.90.640.10">
    <property type="entry name" value="Actin, Chain A, domain 4"/>
    <property type="match status" value="1"/>
</dbReference>
<dbReference type="PROSITE" id="PS01036">
    <property type="entry name" value="HSP70_3"/>
    <property type="match status" value="1"/>
</dbReference>
<accession>A0AAF0YF13</accession>
<keyword evidence="4" id="KW-0067">ATP-binding</keyword>
<feature type="region of interest" description="Disordered" evidence="6">
    <location>
        <begin position="819"/>
        <end position="870"/>
    </location>
</feature>
<dbReference type="PRINTS" id="PR00301">
    <property type="entry name" value="HEATSHOCK70"/>
</dbReference>
<feature type="chain" id="PRO_5042228673" evidence="7">
    <location>
        <begin position="21"/>
        <end position="870"/>
    </location>
</feature>
<evidence type="ECO:0000313" key="8">
    <source>
        <dbReference type="EMBL" id="WOO85540.1"/>
    </source>
</evidence>
<comment type="subcellular location">
    <subcellularLocation>
        <location evidence="1">Endoplasmic reticulum lumen</location>
    </subcellularLocation>
</comment>
<evidence type="ECO:0000313" key="9">
    <source>
        <dbReference type="Proteomes" id="UP000827549"/>
    </source>
</evidence>
<proteinExistence type="predicted"/>
<feature type="region of interest" description="Disordered" evidence="6">
    <location>
        <begin position="553"/>
        <end position="591"/>
    </location>
</feature>
<keyword evidence="2 7" id="KW-0732">Signal</keyword>
<protein>
    <submittedName>
        <fullName evidence="8">Heat shock protein 70 lhs1</fullName>
    </submittedName>
</protein>
<dbReference type="GO" id="GO:0005524">
    <property type="term" value="F:ATP binding"/>
    <property type="evidence" value="ECO:0007669"/>
    <property type="project" value="UniProtKB-KW"/>
</dbReference>
<dbReference type="AlphaFoldDB" id="A0AAF0YF13"/>
<feature type="compositionally biased region" description="Basic and acidic residues" evidence="6">
    <location>
        <begin position="861"/>
        <end position="870"/>
    </location>
</feature>
<dbReference type="InterPro" id="IPR013126">
    <property type="entry name" value="Hsp_70_fam"/>
</dbReference>
<evidence type="ECO:0000256" key="5">
    <source>
        <dbReference type="ARBA" id="ARBA00023186"/>
    </source>
</evidence>
<dbReference type="GO" id="GO:0034663">
    <property type="term" value="C:endoplasmic reticulum chaperone complex"/>
    <property type="evidence" value="ECO:0007669"/>
    <property type="project" value="TreeGrafter"/>
</dbReference>
<dbReference type="Gene3D" id="1.20.1270.10">
    <property type="match status" value="1"/>
</dbReference>
<dbReference type="InterPro" id="IPR018181">
    <property type="entry name" value="Heat_shock_70_CS"/>
</dbReference>
<dbReference type="PANTHER" id="PTHR45639">
    <property type="entry name" value="HSC70CB, ISOFORM G-RELATED"/>
    <property type="match status" value="1"/>
</dbReference>
<evidence type="ECO:0000256" key="3">
    <source>
        <dbReference type="ARBA" id="ARBA00022741"/>
    </source>
</evidence>
<gene>
    <name evidence="8" type="primary">SPAC1F5.06</name>
    <name evidence="8" type="ORF">LOC62_07G009043</name>
</gene>
<feature type="signal peptide" evidence="7">
    <location>
        <begin position="1"/>
        <end position="20"/>
    </location>
</feature>
<dbReference type="SUPFAM" id="SSF100934">
    <property type="entry name" value="Heat shock protein 70kD (HSP70), C-terminal subdomain"/>
    <property type="match status" value="1"/>
</dbReference>
<keyword evidence="8" id="KW-0346">Stress response</keyword>
<dbReference type="GeneID" id="87812206"/>
<keyword evidence="5" id="KW-0143">Chaperone</keyword>
<dbReference type="PANTHER" id="PTHR45639:SF3">
    <property type="entry name" value="HYPOXIA UP-REGULATED PROTEIN 1"/>
    <property type="match status" value="1"/>
</dbReference>
<evidence type="ECO:0000256" key="4">
    <source>
        <dbReference type="ARBA" id="ARBA00022840"/>
    </source>
</evidence>
<reference evidence="8" key="1">
    <citation type="submission" date="2023-10" db="EMBL/GenBank/DDBJ databases">
        <authorList>
            <person name="Noh H."/>
        </authorList>
    </citation>
    <scope>NUCLEOTIDE SEQUENCE</scope>
    <source>
        <strain evidence="8">DUCC4014</strain>
    </source>
</reference>
<organism evidence="8 9">
    <name type="scientific">Vanrija pseudolonga</name>
    <dbReference type="NCBI Taxonomy" id="143232"/>
    <lineage>
        <taxon>Eukaryota</taxon>
        <taxon>Fungi</taxon>
        <taxon>Dikarya</taxon>
        <taxon>Basidiomycota</taxon>
        <taxon>Agaricomycotina</taxon>
        <taxon>Tremellomycetes</taxon>
        <taxon>Trichosporonales</taxon>
        <taxon>Trichosporonaceae</taxon>
        <taxon>Vanrija</taxon>
    </lineage>
</organism>
<evidence type="ECO:0000256" key="1">
    <source>
        <dbReference type="ARBA" id="ARBA00004319"/>
    </source>
</evidence>
<dbReference type="RefSeq" id="XP_062631566.1">
    <property type="nucleotide sequence ID" value="XM_062775582.1"/>
</dbReference>
<dbReference type="GO" id="GO:0005788">
    <property type="term" value="C:endoplasmic reticulum lumen"/>
    <property type="evidence" value="ECO:0007669"/>
    <property type="project" value="UniProtKB-SubCell"/>
</dbReference>
<dbReference type="GO" id="GO:0030968">
    <property type="term" value="P:endoplasmic reticulum unfolded protein response"/>
    <property type="evidence" value="ECO:0007669"/>
    <property type="project" value="TreeGrafter"/>
</dbReference>
<dbReference type="InterPro" id="IPR043129">
    <property type="entry name" value="ATPase_NBD"/>
</dbReference>
<dbReference type="EMBL" id="CP086720">
    <property type="protein sequence ID" value="WOO85540.1"/>
    <property type="molecule type" value="Genomic_DNA"/>
</dbReference>